<dbReference type="Gene3D" id="3.40.190.10">
    <property type="entry name" value="Periplasmic binding protein-like II"/>
    <property type="match status" value="2"/>
</dbReference>
<evidence type="ECO:0000313" key="8">
    <source>
        <dbReference type="EMBL" id="TPG54467.1"/>
    </source>
</evidence>
<comment type="caution">
    <text evidence="8">The sequence shown here is derived from an EMBL/GenBank/DDBJ whole genome shotgun (WGS) entry which is preliminary data.</text>
</comment>
<evidence type="ECO:0000256" key="1">
    <source>
        <dbReference type="ARBA" id="ARBA00009175"/>
    </source>
</evidence>
<dbReference type="InterPro" id="IPR050682">
    <property type="entry name" value="ModA/WtpA"/>
</dbReference>
<evidence type="ECO:0000256" key="3">
    <source>
        <dbReference type="ARBA" id="ARBA00022723"/>
    </source>
</evidence>
<evidence type="ECO:0000256" key="6">
    <source>
        <dbReference type="PIRSR" id="PIRSR004846-1"/>
    </source>
</evidence>
<organism evidence="8 9">
    <name type="scientific">Sphingomonas glacialis</name>
    <dbReference type="NCBI Taxonomy" id="658225"/>
    <lineage>
        <taxon>Bacteria</taxon>
        <taxon>Pseudomonadati</taxon>
        <taxon>Pseudomonadota</taxon>
        <taxon>Alphaproteobacteria</taxon>
        <taxon>Sphingomonadales</taxon>
        <taxon>Sphingomonadaceae</taxon>
        <taxon>Sphingomonas</taxon>
    </lineage>
</organism>
<feature type="binding site" evidence="6">
    <location>
        <position position="59"/>
    </location>
    <ligand>
        <name>molybdate</name>
        <dbReference type="ChEBI" id="CHEBI:36264"/>
    </ligand>
</feature>
<evidence type="ECO:0000256" key="4">
    <source>
        <dbReference type="ARBA" id="ARBA00022729"/>
    </source>
</evidence>
<dbReference type="GO" id="GO:0046872">
    <property type="term" value="F:metal ion binding"/>
    <property type="evidence" value="ECO:0007669"/>
    <property type="project" value="UniProtKB-KW"/>
</dbReference>
<dbReference type="OrthoDB" id="9785015at2"/>
<dbReference type="PANTHER" id="PTHR30632:SF17">
    <property type="entry name" value="MOLYBDATE-BINDING PROTEIN MODA"/>
    <property type="match status" value="1"/>
</dbReference>
<keyword evidence="3 6" id="KW-0479">Metal-binding</keyword>
<sequence>MRPLFRAITVAVALLAAAPALARGPLVLAAASLQESMNAAADAWAARHHERPVISFGASSALARQIEAGAPADLFVSADEDWMNALAKKGAIVPASRVTFLGNRLVLVAPAAAAKPVTIRRGFALAQWLGSGRLAMADSAVPAGKYGQQALTALGVWGAVAPKVARGDSVRSALALVERGAAPYGIVYATDAFASKAVRIVGVFPAASHPPITYPVALLKAAPSAAAGEQFRRFLVSSAGKAIFRHYGFVAR</sequence>
<dbReference type="EMBL" id="RCZC01000002">
    <property type="protein sequence ID" value="TPG54467.1"/>
    <property type="molecule type" value="Genomic_DNA"/>
</dbReference>
<evidence type="ECO:0000256" key="7">
    <source>
        <dbReference type="SAM" id="SignalP"/>
    </source>
</evidence>
<dbReference type="Proteomes" id="UP000319931">
    <property type="component" value="Unassembled WGS sequence"/>
</dbReference>
<feature type="binding site" evidence="6">
    <location>
        <position position="188"/>
    </location>
    <ligand>
        <name>molybdate</name>
        <dbReference type="ChEBI" id="CHEBI:36264"/>
    </ligand>
</feature>
<dbReference type="FunFam" id="3.40.190.10:FF:000035">
    <property type="entry name" value="Molybdate ABC transporter substrate-binding protein"/>
    <property type="match status" value="1"/>
</dbReference>
<feature type="chain" id="PRO_5021249666" evidence="7">
    <location>
        <begin position="23"/>
        <end position="252"/>
    </location>
</feature>
<dbReference type="RefSeq" id="WP_140849602.1">
    <property type="nucleotide sequence ID" value="NZ_RCZC01000002.1"/>
</dbReference>
<evidence type="ECO:0000313" key="9">
    <source>
        <dbReference type="Proteomes" id="UP000319931"/>
    </source>
</evidence>
<dbReference type="GO" id="GO:0030973">
    <property type="term" value="F:molybdate ion binding"/>
    <property type="evidence" value="ECO:0007669"/>
    <property type="project" value="TreeGrafter"/>
</dbReference>
<dbReference type="NCBIfam" id="TIGR01256">
    <property type="entry name" value="modA"/>
    <property type="match status" value="1"/>
</dbReference>
<feature type="binding site" evidence="6">
    <location>
        <position position="170"/>
    </location>
    <ligand>
        <name>molybdate</name>
        <dbReference type="ChEBI" id="CHEBI:36264"/>
    </ligand>
</feature>
<accession>A0A502FXV7</accession>
<comment type="similarity">
    <text evidence="1">Belongs to the bacterial solute-binding protein ModA family.</text>
</comment>
<evidence type="ECO:0000256" key="2">
    <source>
        <dbReference type="ARBA" id="ARBA00022505"/>
    </source>
</evidence>
<dbReference type="GO" id="GO:0030288">
    <property type="term" value="C:outer membrane-bounded periplasmic space"/>
    <property type="evidence" value="ECO:0007669"/>
    <property type="project" value="TreeGrafter"/>
</dbReference>
<dbReference type="PANTHER" id="PTHR30632">
    <property type="entry name" value="MOLYBDATE-BINDING PERIPLASMIC PROTEIN"/>
    <property type="match status" value="1"/>
</dbReference>
<feature type="signal peptide" evidence="7">
    <location>
        <begin position="1"/>
        <end position="22"/>
    </location>
</feature>
<name>A0A502FXV7_9SPHN</name>
<keyword evidence="2 6" id="KW-0500">Molybdenum</keyword>
<dbReference type="GO" id="GO:0015689">
    <property type="term" value="P:molybdate ion transport"/>
    <property type="evidence" value="ECO:0007669"/>
    <property type="project" value="InterPro"/>
</dbReference>
<evidence type="ECO:0000256" key="5">
    <source>
        <dbReference type="ARBA" id="ARBA00062515"/>
    </source>
</evidence>
<keyword evidence="9" id="KW-1185">Reference proteome</keyword>
<protein>
    <submittedName>
        <fullName evidence="8">Molybdate ABC transporter substrate-binding protein</fullName>
    </submittedName>
</protein>
<dbReference type="Pfam" id="PF13531">
    <property type="entry name" value="SBP_bac_11"/>
    <property type="match status" value="1"/>
</dbReference>
<keyword evidence="4 7" id="KW-0732">Signal</keyword>
<dbReference type="PIRSF" id="PIRSF004846">
    <property type="entry name" value="ModA"/>
    <property type="match status" value="1"/>
</dbReference>
<dbReference type="AlphaFoldDB" id="A0A502FXV7"/>
<dbReference type="InterPro" id="IPR005950">
    <property type="entry name" value="ModA"/>
</dbReference>
<feature type="binding site" evidence="6">
    <location>
        <position position="32"/>
    </location>
    <ligand>
        <name>molybdate</name>
        <dbReference type="ChEBI" id="CHEBI:36264"/>
    </ligand>
</feature>
<gene>
    <name evidence="8" type="primary">modA</name>
    <name evidence="8" type="ORF">EAH76_07360</name>
</gene>
<feature type="binding site" evidence="6">
    <location>
        <position position="143"/>
    </location>
    <ligand>
        <name>molybdate</name>
        <dbReference type="ChEBI" id="CHEBI:36264"/>
    </ligand>
</feature>
<dbReference type="SUPFAM" id="SSF53850">
    <property type="entry name" value="Periplasmic binding protein-like II"/>
    <property type="match status" value="1"/>
</dbReference>
<reference evidence="8 9" key="1">
    <citation type="journal article" date="2019" name="Environ. Microbiol.">
        <title>Species interactions and distinct microbial communities in high Arctic permafrost affected cryosols are associated with the CH4 and CO2 gas fluxes.</title>
        <authorList>
            <person name="Altshuler I."/>
            <person name="Hamel J."/>
            <person name="Turney S."/>
            <person name="Magnuson E."/>
            <person name="Levesque R."/>
            <person name="Greer C."/>
            <person name="Whyte L.G."/>
        </authorList>
    </citation>
    <scope>NUCLEOTIDE SEQUENCE [LARGE SCALE GENOMIC DNA]</scope>
    <source>
        <strain evidence="8 9">E6.1</strain>
    </source>
</reference>
<comment type="subunit">
    <text evidence="5">The complex is composed of two ATP-binding proteins (ModC), two transmembrane proteins (ModB) and a solute-binding protein (ModA).</text>
</comment>
<proteinExistence type="inferred from homology"/>
<dbReference type="GO" id="GO:1901359">
    <property type="term" value="F:tungstate binding"/>
    <property type="evidence" value="ECO:0007669"/>
    <property type="project" value="UniProtKB-ARBA"/>
</dbReference>